<dbReference type="Proteomes" id="UP001228049">
    <property type="component" value="Unassembled WGS sequence"/>
</dbReference>
<feature type="domain" description="PH" evidence="2">
    <location>
        <begin position="22"/>
        <end position="141"/>
    </location>
</feature>
<evidence type="ECO:0000313" key="4">
    <source>
        <dbReference type="Proteomes" id="UP001228049"/>
    </source>
</evidence>
<feature type="region of interest" description="Disordered" evidence="1">
    <location>
        <begin position="159"/>
        <end position="206"/>
    </location>
</feature>
<dbReference type="Gene3D" id="2.30.29.30">
    <property type="entry name" value="Pleckstrin-homology domain (PH domain)/Phosphotyrosine-binding domain (PTB)"/>
    <property type="match status" value="1"/>
</dbReference>
<feature type="compositionally biased region" description="Basic and acidic residues" evidence="1">
    <location>
        <begin position="170"/>
        <end position="184"/>
    </location>
</feature>
<dbReference type="PROSITE" id="PS50003">
    <property type="entry name" value="PH_DOMAIN"/>
    <property type="match status" value="1"/>
</dbReference>
<reference evidence="3" key="1">
    <citation type="submission" date="2023-04" db="EMBL/GenBank/DDBJ databases">
        <title>Chromosome-level genome of Chaenocephalus aceratus.</title>
        <authorList>
            <person name="Park H."/>
        </authorList>
    </citation>
    <scope>NUCLEOTIDE SEQUENCE</scope>
    <source>
        <strain evidence="3">DE</strain>
        <tissue evidence="3">Muscle</tissue>
    </source>
</reference>
<keyword evidence="4" id="KW-1185">Reference proteome</keyword>
<evidence type="ECO:0000259" key="2">
    <source>
        <dbReference type="PROSITE" id="PS50003"/>
    </source>
</evidence>
<sequence length="417" mass="47057">MHKGQKSTGGNTVFYKPVTKTAEVRSGYLFKSPPQKLLKTEKSWKKRYFVLFKISEQEYLFKYFRSPDDRDRPLGGIDLSQISLLFVAPQNHQRWAWVQKNFKCAPSCVLFIRAAGREYFLVGETSEEVDGWFSDLFEALKNRPHKCLNSESMLKIRSLSDPSSNALDNDTEKSETEENIRRPVSEPSNPIYDTPRAYLAPSPAYNGTTRRKSLDSVYVLMTELRQAQVTLAPDREVEQVTEGTLMRSVTQVFDKLKTRISPLPPFNEETDSEDRGKNTRSLSDLSTSSSDNSAISPEDMLDAPTVATLEKGSSSESVDTMTLEERDFEIKQGDLKKHLTLTDVDGKPSVSAWTGQPQTVCLFHKGDEILAINDLHCATVDDFNMFLSKSLKNEVKVTILRRPGCPPLHSPNGHCID</sequence>
<protein>
    <submittedName>
        <fullName evidence="3">Pleckstrin like domain containing family S member 1</fullName>
    </submittedName>
</protein>
<proteinExistence type="predicted"/>
<feature type="compositionally biased region" description="Low complexity" evidence="1">
    <location>
        <begin position="279"/>
        <end position="293"/>
    </location>
</feature>
<evidence type="ECO:0000313" key="3">
    <source>
        <dbReference type="EMBL" id="KAK1881616.1"/>
    </source>
</evidence>
<gene>
    <name evidence="3" type="ORF">KUDE01_024781</name>
</gene>
<feature type="region of interest" description="Disordered" evidence="1">
    <location>
        <begin position="260"/>
        <end position="299"/>
    </location>
</feature>
<organism evidence="3 4">
    <name type="scientific">Dissostichus eleginoides</name>
    <name type="common">Patagonian toothfish</name>
    <name type="synonym">Dissostichus amissus</name>
    <dbReference type="NCBI Taxonomy" id="100907"/>
    <lineage>
        <taxon>Eukaryota</taxon>
        <taxon>Metazoa</taxon>
        <taxon>Chordata</taxon>
        <taxon>Craniata</taxon>
        <taxon>Vertebrata</taxon>
        <taxon>Euteleostomi</taxon>
        <taxon>Actinopterygii</taxon>
        <taxon>Neopterygii</taxon>
        <taxon>Teleostei</taxon>
        <taxon>Neoteleostei</taxon>
        <taxon>Acanthomorphata</taxon>
        <taxon>Eupercaria</taxon>
        <taxon>Perciformes</taxon>
        <taxon>Notothenioidei</taxon>
        <taxon>Nototheniidae</taxon>
        <taxon>Dissostichus</taxon>
    </lineage>
</organism>
<name>A0AAD9EYD2_DISEL</name>
<dbReference type="InterPro" id="IPR011993">
    <property type="entry name" value="PH-like_dom_sf"/>
</dbReference>
<dbReference type="AlphaFoldDB" id="A0AAD9EYD2"/>
<dbReference type="SUPFAM" id="SSF50729">
    <property type="entry name" value="PH domain-like"/>
    <property type="match status" value="1"/>
</dbReference>
<dbReference type="PANTHER" id="PTHR47014">
    <property type="entry name" value="PLECKSTRIN HOMOLOGY DOMAIN-CONTAINING FAMILY S MEMBER 1"/>
    <property type="match status" value="1"/>
</dbReference>
<dbReference type="SMART" id="SM00233">
    <property type="entry name" value="PH"/>
    <property type="match status" value="1"/>
</dbReference>
<accession>A0AAD9EYD2</accession>
<comment type="caution">
    <text evidence="3">The sequence shown here is derived from an EMBL/GenBank/DDBJ whole genome shotgun (WGS) entry which is preliminary data.</text>
</comment>
<dbReference type="PANTHER" id="PTHR47014:SF1">
    <property type="entry name" value="PLECKSTRIN HOMOLOGY DOMAIN-CONTAINING FAMILY S MEMBER 1"/>
    <property type="match status" value="1"/>
</dbReference>
<dbReference type="InterPro" id="IPR042986">
    <property type="entry name" value="PLEKHS1"/>
</dbReference>
<evidence type="ECO:0000256" key="1">
    <source>
        <dbReference type="SAM" id="MobiDB-lite"/>
    </source>
</evidence>
<dbReference type="EMBL" id="JASDAP010000024">
    <property type="protein sequence ID" value="KAK1881616.1"/>
    <property type="molecule type" value="Genomic_DNA"/>
</dbReference>
<dbReference type="InterPro" id="IPR001849">
    <property type="entry name" value="PH_domain"/>
</dbReference>
<dbReference type="Pfam" id="PF00169">
    <property type="entry name" value="PH"/>
    <property type="match status" value="1"/>
</dbReference>